<feature type="transmembrane region" description="Helical" evidence="1">
    <location>
        <begin position="93"/>
        <end position="111"/>
    </location>
</feature>
<evidence type="ECO:0000313" key="4">
    <source>
        <dbReference type="Proteomes" id="UP000619545"/>
    </source>
</evidence>
<dbReference type="PANTHER" id="PTHR22911">
    <property type="entry name" value="ACYL-MALONYL CONDENSING ENZYME-RELATED"/>
    <property type="match status" value="1"/>
</dbReference>
<dbReference type="RefSeq" id="WP_011019040.1">
    <property type="nucleotide sequence ID" value="NZ_DUJS01000002.1"/>
</dbReference>
<keyword evidence="1" id="KW-0812">Transmembrane</keyword>
<keyword evidence="1" id="KW-0472">Membrane</keyword>
<sequence length="137" mass="14361">MKAETYALLAALLWGLAPVIEKVGLRGMDPMTATLIRSLAAVAFLAVVCLAVGRSQVGGLKYVGYMIVGGILAGGLGLYLYYLALSSGQASRIVPLSSTYPLFATLFSILALRERPSVETVVGCILIVIGAVLVSRE</sequence>
<evidence type="ECO:0000256" key="1">
    <source>
        <dbReference type="SAM" id="Phobius"/>
    </source>
</evidence>
<dbReference type="Proteomes" id="UP000619545">
    <property type="component" value="Unassembled WGS sequence"/>
</dbReference>
<dbReference type="GO" id="GO:0016020">
    <property type="term" value="C:membrane"/>
    <property type="evidence" value="ECO:0007669"/>
    <property type="project" value="InterPro"/>
</dbReference>
<protein>
    <submittedName>
        <fullName evidence="3">EamA family transporter</fullName>
    </submittedName>
</protein>
<gene>
    <name evidence="3" type="ORF">HA336_02590</name>
</gene>
<feature type="transmembrane region" description="Helical" evidence="1">
    <location>
        <begin position="62"/>
        <end position="81"/>
    </location>
</feature>
<feature type="transmembrane region" description="Helical" evidence="1">
    <location>
        <begin position="32"/>
        <end position="53"/>
    </location>
</feature>
<reference evidence="3" key="1">
    <citation type="journal article" date="2020" name="bioRxiv">
        <title>A rank-normalized archaeal taxonomy based on genome phylogeny resolves widespread incomplete and uneven classifications.</title>
        <authorList>
            <person name="Rinke C."/>
            <person name="Chuvochina M."/>
            <person name="Mussig A.J."/>
            <person name="Chaumeil P.-A."/>
            <person name="Waite D.W."/>
            <person name="Whitman W.B."/>
            <person name="Parks D.H."/>
            <person name="Hugenholtz P."/>
        </authorList>
    </citation>
    <scope>NUCLEOTIDE SEQUENCE</scope>
    <source>
        <strain evidence="3">UBA8853</strain>
    </source>
</reference>
<comment type="caution">
    <text evidence="3">The sequence shown here is derived from an EMBL/GenBank/DDBJ whole genome shotgun (WGS) entry which is preliminary data.</text>
</comment>
<proteinExistence type="predicted"/>
<dbReference type="PANTHER" id="PTHR22911:SF137">
    <property type="entry name" value="SOLUTE CARRIER FAMILY 35 MEMBER G2-RELATED"/>
    <property type="match status" value="1"/>
</dbReference>
<feature type="transmembrane region" description="Helical" evidence="1">
    <location>
        <begin position="118"/>
        <end position="135"/>
    </location>
</feature>
<dbReference type="SUPFAM" id="SSF103481">
    <property type="entry name" value="Multidrug resistance efflux transporter EmrE"/>
    <property type="match status" value="1"/>
</dbReference>
<accession>A0A832T9S1</accession>
<dbReference type="EMBL" id="DUJS01000002">
    <property type="protein sequence ID" value="HII70106.1"/>
    <property type="molecule type" value="Genomic_DNA"/>
</dbReference>
<dbReference type="OMA" id="VNSDFAT"/>
<feature type="domain" description="EamA" evidence="2">
    <location>
        <begin position="2"/>
        <end position="135"/>
    </location>
</feature>
<organism evidence="3 4">
    <name type="scientific">Methanopyrus kandleri</name>
    <dbReference type="NCBI Taxonomy" id="2320"/>
    <lineage>
        <taxon>Archaea</taxon>
        <taxon>Methanobacteriati</taxon>
        <taxon>Methanobacteriota</taxon>
        <taxon>Methanomada group</taxon>
        <taxon>Methanopyri</taxon>
        <taxon>Methanopyrales</taxon>
        <taxon>Methanopyraceae</taxon>
        <taxon>Methanopyrus</taxon>
    </lineage>
</organism>
<dbReference type="Gene3D" id="1.10.3730.20">
    <property type="match status" value="1"/>
</dbReference>
<dbReference type="InterPro" id="IPR000620">
    <property type="entry name" value="EamA_dom"/>
</dbReference>
<dbReference type="InterPro" id="IPR037185">
    <property type="entry name" value="EmrE-like"/>
</dbReference>
<dbReference type="GeneID" id="1476771"/>
<keyword evidence="1" id="KW-1133">Transmembrane helix</keyword>
<dbReference type="Pfam" id="PF00892">
    <property type="entry name" value="EamA"/>
    <property type="match status" value="1"/>
</dbReference>
<evidence type="ECO:0000259" key="2">
    <source>
        <dbReference type="Pfam" id="PF00892"/>
    </source>
</evidence>
<name>A0A832T9S1_9EURY</name>
<dbReference type="AlphaFoldDB" id="A0A832T9S1"/>
<evidence type="ECO:0000313" key="3">
    <source>
        <dbReference type="EMBL" id="HII70106.1"/>
    </source>
</evidence>